<dbReference type="InterPro" id="IPR002885">
    <property type="entry name" value="PPR_rpt"/>
</dbReference>
<protein>
    <submittedName>
        <fullName evidence="4">Pentatricopeptide repeat-containing protein</fullName>
    </submittedName>
</protein>
<dbReference type="Pfam" id="PF01535">
    <property type="entry name" value="PPR"/>
    <property type="match status" value="1"/>
</dbReference>
<dbReference type="InterPro" id="IPR011990">
    <property type="entry name" value="TPR-like_helical_dom_sf"/>
</dbReference>
<dbReference type="Pfam" id="PF13041">
    <property type="entry name" value="PPR_2"/>
    <property type="match status" value="1"/>
</dbReference>
<dbReference type="NCBIfam" id="TIGR00756">
    <property type="entry name" value="PPR"/>
    <property type="match status" value="2"/>
</dbReference>
<dbReference type="Proteomes" id="UP001558713">
    <property type="component" value="Unassembled WGS sequence"/>
</dbReference>
<sequence>MTPILQQHARRILVYGNKSSVFRSFGTLWSPEGNQTLGSRINSALDQKAQIIPVLDQWQQQENQVKPSDIRGLIKNLSDSSHFSQALEASKWMGEENVCTLFPKDYAAQLHLIEKVLGLEEAEKFFKSIPGNMRDYSVYSTLLTSYTRSEKTLNKAESTFKKMRELGFLLKPSPFNSMMSLYSQLGKRNMVNKLLYEMKENKVKPDNVTANIVLKAYAAVSDVNAMEMFMRTMRDVDEEGIKLKRDTIVAMAKAYVEVCLEGKAIEMYGDVAGSAGEVHTLWEVCKKKGKASEEEYRTVISSLLKLDDFEGAEKIYGE</sequence>
<keyword evidence="2" id="KW-0677">Repeat</keyword>
<comment type="caution">
    <text evidence="4">The sequence shown here is derived from an EMBL/GenBank/DDBJ whole genome shotgun (WGS) entry which is preliminary data.</text>
</comment>
<name>A0ABD1B989_CARAN</name>
<proteinExistence type="inferred from homology"/>
<dbReference type="PROSITE" id="PS51375">
    <property type="entry name" value="PPR"/>
    <property type="match status" value="2"/>
</dbReference>
<gene>
    <name evidence="4" type="ORF">V5N11_004271</name>
</gene>
<dbReference type="PANTHER" id="PTHR45717:SF18">
    <property type="entry name" value="PENTACOTRIPEPTIDE-REPEAT REGION OF PRORP DOMAIN-CONTAINING PROTEIN"/>
    <property type="match status" value="1"/>
</dbReference>
<dbReference type="EMBL" id="JBANAX010000367">
    <property type="protein sequence ID" value="KAL1212349.1"/>
    <property type="molecule type" value="Genomic_DNA"/>
</dbReference>
<dbReference type="FunFam" id="1.25.40.10:FF:001541">
    <property type="entry name" value="Pentatricopeptide repeat (PPR) superfamily protein"/>
    <property type="match status" value="1"/>
</dbReference>
<evidence type="ECO:0000256" key="2">
    <source>
        <dbReference type="ARBA" id="ARBA00022737"/>
    </source>
</evidence>
<evidence type="ECO:0000256" key="1">
    <source>
        <dbReference type="ARBA" id="ARBA00007626"/>
    </source>
</evidence>
<feature type="repeat" description="PPR" evidence="3">
    <location>
        <begin position="135"/>
        <end position="170"/>
    </location>
</feature>
<accession>A0ABD1B989</accession>
<dbReference type="Gene3D" id="1.25.40.10">
    <property type="entry name" value="Tetratricopeptide repeat domain"/>
    <property type="match status" value="1"/>
</dbReference>
<evidence type="ECO:0000313" key="5">
    <source>
        <dbReference type="Proteomes" id="UP001558713"/>
    </source>
</evidence>
<dbReference type="AlphaFoldDB" id="A0ABD1B989"/>
<dbReference type="GO" id="GO:0003729">
    <property type="term" value="F:mRNA binding"/>
    <property type="evidence" value="ECO:0007669"/>
    <property type="project" value="UniProtKB-ARBA"/>
</dbReference>
<evidence type="ECO:0000313" key="4">
    <source>
        <dbReference type="EMBL" id="KAL1212349.1"/>
    </source>
</evidence>
<evidence type="ECO:0000256" key="3">
    <source>
        <dbReference type="PROSITE-ProRule" id="PRU00708"/>
    </source>
</evidence>
<feature type="repeat" description="PPR" evidence="3">
    <location>
        <begin position="171"/>
        <end position="205"/>
    </location>
</feature>
<comment type="similarity">
    <text evidence="1">Belongs to the PPR family. P subfamily.</text>
</comment>
<organism evidence="4 5">
    <name type="scientific">Cardamine amara subsp. amara</name>
    <dbReference type="NCBI Taxonomy" id="228776"/>
    <lineage>
        <taxon>Eukaryota</taxon>
        <taxon>Viridiplantae</taxon>
        <taxon>Streptophyta</taxon>
        <taxon>Embryophyta</taxon>
        <taxon>Tracheophyta</taxon>
        <taxon>Spermatophyta</taxon>
        <taxon>Magnoliopsida</taxon>
        <taxon>eudicotyledons</taxon>
        <taxon>Gunneridae</taxon>
        <taxon>Pentapetalae</taxon>
        <taxon>rosids</taxon>
        <taxon>malvids</taxon>
        <taxon>Brassicales</taxon>
        <taxon>Brassicaceae</taxon>
        <taxon>Cardamineae</taxon>
        <taxon>Cardamine</taxon>
    </lineage>
</organism>
<reference evidence="4 5" key="1">
    <citation type="submission" date="2024-04" db="EMBL/GenBank/DDBJ databases">
        <title>Genome assembly C_amara_ONT_v2.</title>
        <authorList>
            <person name="Yant L."/>
            <person name="Moore C."/>
            <person name="Slenker M."/>
        </authorList>
    </citation>
    <scope>NUCLEOTIDE SEQUENCE [LARGE SCALE GENOMIC DNA]</scope>
    <source>
        <tissue evidence="4">Leaf</tissue>
    </source>
</reference>
<keyword evidence="5" id="KW-1185">Reference proteome</keyword>
<dbReference type="PANTHER" id="PTHR45717">
    <property type="entry name" value="OS12G0527900 PROTEIN"/>
    <property type="match status" value="1"/>
</dbReference>